<dbReference type="Proteomes" id="UP000183832">
    <property type="component" value="Unassembled WGS sequence"/>
</dbReference>
<proteinExistence type="predicted"/>
<keyword evidence="2" id="KW-1185">Reference proteome</keyword>
<reference evidence="1 2" key="1">
    <citation type="submission" date="2015-04" db="EMBL/GenBank/DDBJ databases">
        <authorList>
            <person name="Syromyatnikov M.Y."/>
            <person name="Popov V.N."/>
        </authorList>
    </citation>
    <scope>NUCLEOTIDE SEQUENCE [LARGE SCALE GENOMIC DNA]</scope>
</reference>
<accession>A0A1J1HQE9</accession>
<gene>
    <name evidence="1" type="ORF">CLUMA_CG003980</name>
</gene>
<protein>
    <submittedName>
        <fullName evidence="1">CLUMA_CG003980, isoform A</fullName>
    </submittedName>
</protein>
<organism evidence="1 2">
    <name type="scientific">Clunio marinus</name>
    <dbReference type="NCBI Taxonomy" id="568069"/>
    <lineage>
        <taxon>Eukaryota</taxon>
        <taxon>Metazoa</taxon>
        <taxon>Ecdysozoa</taxon>
        <taxon>Arthropoda</taxon>
        <taxon>Hexapoda</taxon>
        <taxon>Insecta</taxon>
        <taxon>Pterygota</taxon>
        <taxon>Neoptera</taxon>
        <taxon>Endopterygota</taxon>
        <taxon>Diptera</taxon>
        <taxon>Nematocera</taxon>
        <taxon>Chironomoidea</taxon>
        <taxon>Chironomidae</taxon>
        <taxon>Clunio</taxon>
    </lineage>
</organism>
<evidence type="ECO:0000313" key="1">
    <source>
        <dbReference type="EMBL" id="CRK90269.1"/>
    </source>
</evidence>
<dbReference type="EMBL" id="CVRI01000017">
    <property type="protein sequence ID" value="CRK90269.1"/>
    <property type="molecule type" value="Genomic_DNA"/>
</dbReference>
<evidence type="ECO:0000313" key="2">
    <source>
        <dbReference type="Proteomes" id="UP000183832"/>
    </source>
</evidence>
<name>A0A1J1HQE9_9DIPT</name>
<sequence>MLDVKRNALLNNVSWNIMLDSKGFRTSLLQFIIAFSLLWVPPTLHTQHTKHYTVISDSLLVTTAARDENYSDRRRK</sequence>
<dbReference type="AlphaFoldDB" id="A0A1J1HQE9"/>